<dbReference type="Pfam" id="PF10263">
    <property type="entry name" value="SprT-like"/>
    <property type="match status" value="1"/>
</dbReference>
<dbReference type="InterPro" id="IPR006640">
    <property type="entry name" value="SprT-like_domain"/>
</dbReference>
<name>A0A2D1G8M2_9CAUD</name>
<accession>A0A2D1G8M2</accession>
<feature type="domain" description="SprT-like" evidence="1">
    <location>
        <begin position="4"/>
        <end position="149"/>
    </location>
</feature>
<dbReference type="Proteomes" id="UP000228693">
    <property type="component" value="Segment"/>
</dbReference>
<reference evidence="2 3" key="1">
    <citation type="submission" date="2017-09" db="EMBL/GenBank/DDBJ databases">
        <authorList>
            <person name="Cai C."/>
            <person name="Leks W."/>
            <person name="Ratusnik R."/>
            <person name="Van Cor S."/>
            <person name="Cai C."/>
            <person name="Mao B."/>
            <person name="Saunders L."/>
            <person name="Warner M.H."/>
            <person name="Garlena R.A."/>
            <person name="Russell D.A."/>
            <person name="Pope W.H."/>
            <person name="Jacobs-Sera D."/>
            <person name="Hendrix R.W."/>
            <person name="Hatfull G.F."/>
        </authorList>
    </citation>
    <scope>NUCLEOTIDE SEQUENCE [LARGE SCALE GENOMIC DNA]</scope>
</reference>
<organism evidence="2 3">
    <name type="scientific">Mycobacterium phage Cindaradix</name>
    <dbReference type="NCBI Taxonomy" id="2041524"/>
    <lineage>
        <taxon>Viruses</taxon>
        <taxon>Duplodnaviria</taxon>
        <taxon>Heunggongvirae</taxon>
        <taxon>Uroviricota</taxon>
        <taxon>Caudoviricetes</taxon>
        <taxon>Backyardiganvirus</taxon>
        <taxon>Backyardiganvirus cindaradix</taxon>
    </lineage>
</organism>
<dbReference type="Gene3D" id="3.30.2010.10">
    <property type="entry name" value="Metalloproteases ('zincins'), catalytic domain"/>
    <property type="match status" value="1"/>
</dbReference>
<gene>
    <name evidence="2" type="ORF">SEA_CINDARADIX_76</name>
</gene>
<sequence length="154" mass="17614">MTAPTMTRPMTQTQARQATVALIREHGLTGWTVKYDNARKRAGQCNYRDRTISLSKHLLAHRSYEDSMQTITHEIAHAIVGPGHGHDHVWARKHRELGGNGQRCFEMEGIDPTAPWVGTCGHGKQYARYRAPKRLDGWRCRCRQGSSPVVWKRR</sequence>
<evidence type="ECO:0000313" key="3">
    <source>
        <dbReference type="Proteomes" id="UP000228693"/>
    </source>
</evidence>
<proteinExistence type="predicted"/>
<dbReference type="EMBL" id="MF919498">
    <property type="protein sequence ID" value="ATN88149.1"/>
    <property type="molecule type" value="Genomic_DNA"/>
</dbReference>
<protein>
    <recommendedName>
        <fullName evidence="1">SprT-like domain-containing protein</fullName>
    </recommendedName>
</protein>
<evidence type="ECO:0000259" key="1">
    <source>
        <dbReference type="SMART" id="SM00731"/>
    </source>
</evidence>
<evidence type="ECO:0000313" key="2">
    <source>
        <dbReference type="EMBL" id="ATN88149.1"/>
    </source>
</evidence>
<dbReference type="SMART" id="SM00731">
    <property type="entry name" value="SprT"/>
    <property type="match status" value="1"/>
</dbReference>
<dbReference type="GO" id="GO:0006950">
    <property type="term" value="P:response to stress"/>
    <property type="evidence" value="ECO:0007669"/>
    <property type="project" value="UniProtKB-ARBA"/>
</dbReference>
<keyword evidence="3" id="KW-1185">Reference proteome</keyword>